<sequence length="191" mass="20590">MFIHSFLVLFLSAILLVGIPVFGEQLQCPSDYGITFGSFVLKKDGVVVPGVYITGGQYTMSGTIQVYPGAALPSIDAKFDVWVTATGTALFIPFKKTFSIICEQDRPCVLNGLTCSYLASSFGISNLCDANSAIYPGIYTFEHHFTRSDESSMLNGVVMNTASATITIQLFDSSNGGQVGCLRKEIPILLE</sequence>
<keyword evidence="1" id="KW-0732">Signal</keyword>
<dbReference type="Proteomes" id="UP000515163">
    <property type="component" value="Unplaced"/>
</dbReference>
<gene>
    <name evidence="3" type="primary">LOC116307940</name>
</gene>
<dbReference type="AlphaFoldDB" id="A0A6P8J2D7"/>
<protein>
    <submittedName>
        <fullName evidence="3">Uncharacterized protein LOC116307940</fullName>
    </submittedName>
</protein>
<evidence type="ECO:0000313" key="3">
    <source>
        <dbReference type="RefSeq" id="XP_031574136.1"/>
    </source>
</evidence>
<reference evidence="3" key="1">
    <citation type="submission" date="2025-08" db="UniProtKB">
        <authorList>
            <consortium name="RefSeq"/>
        </authorList>
    </citation>
    <scope>IDENTIFICATION</scope>
</reference>
<proteinExistence type="predicted"/>
<evidence type="ECO:0000256" key="1">
    <source>
        <dbReference type="SAM" id="SignalP"/>
    </source>
</evidence>
<dbReference type="GeneID" id="116307940"/>
<dbReference type="KEGG" id="aten:116307940"/>
<evidence type="ECO:0000313" key="2">
    <source>
        <dbReference type="Proteomes" id="UP000515163"/>
    </source>
</evidence>
<feature type="signal peptide" evidence="1">
    <location>
        <begin position="1"/>
        <end position="23"/>
    </location>
</feature>
<name>A0A6P8J2D7_ACTTE</name>
<dbReference type="RefSeq" id="XP_031574136.1">
    <property type="nucleotide sequence ID" value="XM_031718276.1"/>
</dbReference>
<dbReference type="InParanoid" id="A0A6P8J2D7"/>
<keyword evidence="2" id="KW-1185">Reference proteome</keyword>
<organism evidence="2 3">
    <name type="scientific">Actinia tenebrosa</name>
    <name type="common">Australian red waratah sea anemone</name>
    <dbReference type="NCBI Taxonomy" id="6105"/>
    <lineage>
        <taxon>Eukaryota</taxon>
        <taxon>Metazoa</taxon>
        <taxon>Cnidaria</taxon>
        <taxon>Anthozoa</taxon>
        <taxon>Hexacorallia</taxon>
        <taxon>Actiniaria</taxon>
        <taxon>Actiniidae</taxon>
        <taxon>Actinia</taxon>
    </lineage>
</organism>
<accession>A0A6P8J2D7</accession>
<feature type="chain" id="PRO_5028036295" evidence="1">
    <location>
        <begin position="24"/>
        <end position="191"/>
    </location>
</feature>